<organism evidence="3 4">
    <name type="scientific">Echria macrotheca</name>
    <dbReference type="NCBI Taxonomy" id="438768"/>
    <lineage>
        <taxon>Eukaryota</taxon>
        <taxon>Fungi</taxon>
        <taxon>Dikarya</taxon>
        <taxon>Ascomycota</taxon>
        <taxon>Pezizomycotina</taxon>
        <taxon>Sordariomycetes</taxon>
        <taxon>Sordariomycetidae</taxon>
        <taxon>Sordariales</taxon>
        <taxon>Schizotheciaceae</taxon>
        <taxon>Echria</taxon>
    </lineage>
</organism>
<protein>
    <recommendedName>
        <fullName evidence="2">UBC core domain-containing protein</fullName>
    </recommendedName>
</protein>
<dbReference type="Pfam" id="PF14479">
    <property type="entry name" value="HeLo"/>
    <property type="match status" value="1"/>
</dbReference>
<accession>A0AAJ0BK16</accession>
<sequence>MEVAGLVLGTLGIAGLFKSCIENFDIVVRAKDFSEEFDLLCAKQIRLVIWGETLGLVSNNGTGVGTHPALERPDIRPAIEANLYHLRNLLSKADVITGRYEANDKTPAGDALESSSKGMVIFRSQFDKFKARLRQNQKQTSTWKVTRWSVHDYDQFRKLITDITEILDGLERVTSALKNGLLERQQAVLIEEIQSLSDTESLRLLQVVSSNDNASSSKDNTSSMLKAISDSASLRMLIIEHSGTRTISSAPSQSFCAEAQPTLETGVPSSSTQQEPSFPQDPGTQVPQHQRWMASLASQRDSQPREPRFTSGDVSYGLKLKPIKEADEEAWTSGSATLLYHADKGSSLAQRAFVELRAIRRANVPFISAALAEDRLDCLVASIEGPPDTPYEGGIFWLTVKLTVDKPPMLRFQTRIYHPNVDCNGKLCANYQDWWNDENLRAYMGTIPVPGRPWFSENRNNSYSLGAVLVAICGLLAHPNVDDPLVPEIAATYITDYSSYVQAARLYTTRYALDRNAPKDLVFADEEQEPSTEPIFTTTQPKTQSVMNIYHGVFSSSSMEVESDFADLERGEAHLVFNRTSDGVEARQAFDRARRAFKRAYNGVEALQRGSDKAVDSGVETRTEHIPYMGITLSDPHRTGFLPIWSYDETVPPYAYEKGGLEYMPALPKISGGRSFYGETEGGMDSISASVFNDGEEAVWMKNTGLWSWWEDLVGLGELRQYKMGSGEGERVSRRIEMRFRRDLKMDNPSSTPT</sequence>
<dbReference type="AlphaFoldDB" id="A0AAJ0BK16"/>
<dbReference type="PANTHER" id="PTHR24068">
    <property type="entry name" value="UBIQUITIN-CONJUGATING ENZYME E2"/>
    <property type="match status" value="1"/>
</dbReference>
<dbReference type="SMART" id="SM00212">
    <property type="entry name" value="UBCc"/>
    <property type="match status" value="1"/>
</dbReference>
<dbReference type="EMBL" id="MU839828">
    <property type="protein sequence ID" value="KAK1759699.1"/>
    <property type="molecule type" value="Genomic_DNA"/>
</dbReference>
<dbReference type="SUPFAM" id="SSF54495">
    <property type="entry name" value="UBC-like"/>
    <property type="match status" value="1"/>
</dbReference>
<evidence type="ECO:0000313" key="4">
    <source>
        <dbReference type="Proteomes" id="UP001239445"/>
    </source>
</evidence>
<evidence type="ECO:0000313" key="3">
    <source>
        <dbReference type="EMBL" id="KAK1759699.1"/>
    </source>
</evidence>
<gene>
    <name evidence="3" type="ORF">QBC47DRAFT_357538</name>
</gene>
<dbReference type="PROSITE" id="PS50127">
    <property type="entry name" value="UBC_2"/>
    <property type="match status" value="1"/>
</dbReference>
<dbReference type="InterPro" id="IPR016135">
    <property type="entry name" value="UBQ-conjugating_enzyme/RWD"/>
</dbReference>
<dbReference type="Gene3D" id="1.20.120.1020">
    <property type="entry name" value="Prion-inhibition and propagation, HeLo domain"/>
    <property type="match status" value="1"/>
</dbReference>
<feature type="region of interest" description="Disordered" evidence="1">
    <location>
        <begin position="263"/>
        <end position="311"/>
    </location>
</feature>
<dbReference type="InterPro" id="IPR038305">
    <property type="entry name" value="HeLo_sf"/>
</dbReference>
<reference evidence="3" key="1">
    <citation type="submission" date="2023-06" db="EMBL/GenBank/DDBJ databases">
        <title>Genome-scale phylogeny and comparative genomics of the fungal order Sordariales.</title>
        <authorList>
            <consortium name="Lawrence Berkeley National Laboratory"/>
            <person name="Hensen N."/>
            <person name="Bonometti L."/>
            <person name="Westerberg I."/>
            <person name="Brannstrom I.O."/>
            <person name="Guillou S."/>
            <person name="Cros-Aarteil S."/>
            <person name="Calhoun S."/>
            <person name="Haridas S."/>
            <person name="Kuo A."/>
            <person name="Mondo S."/>
            <person name="Pangilinan J."/>
            <person name="Riley R."/>
            <person name="Labutti K."/>
            <person name="Andreopoulos B."/>
            <person name="Lipzen A."/>
            <person name="Chen C."/>
            <person name="Yanf M."/>
            <person name="Daum C."/>
            <person name="Ng V."/>
            <person name="Clum A."/>
            <person name="Steindorff A."/>
            <person name="Ohm R."/>
            <person name="Martin F."/>
            <person name="Silar P."/>
            <person name="Natvig D."/>
            <person name="Lalanne C."/>
            <person name="Gautier V."/>
            <person name="Ament-Velasquez S.L."/>
            <person name="Kruys A."/>
            <person name="Hutchinson M.I."/>
            <person name="Powell A.J."/>
            <person name="Barry K."/>
            <person name="Miller A.N."/>
            <person name="Grigoriev I.V."/>
            <person name="Debuchy R."/>
            <person name="Gladieux P."/>
            <person name="Thoren M.H."/>
            <person name="Johannesson H."/>
        </authorList>
    </citation>
    <scope>NUCLEOTIDE SEQUENCE</scope>
    <source>
        <strain evidence="3">PSN4</strain>
    </source>
</reference>
<dbReference type="Pfam" id="PF00179">
    <property type="entry name" value="UQ_con"/>
    <property type="match status" value="1"/>
</dbReference>
<name>A0AAJ0BK16_9PEZI</name>
<feature type="domain" description="UBC core" evidence="2">
    <location>
        <begin position="347"/>
        <end position="513"/>
    </location>
</feature>
<proteinExistence type="predicted"/>
<dbReference type="Proteomes" id="UP001239445">
    <property type="component" value="Unassembled WGS sequence"/>
</dbReference>
<dbReference type="Gene3D" id="3.10.110.10">
    <property type="entry name" value="Ubiquitin Conjugating Enzyme"/>
    <property type="match status" value="1"/>
</dbReference>
<keyword evidence="4" id="KW-1185">Reference proteome</keyword>
<evidence type="ECO:0000256" key="1">
    <source>
        <dbReference type="SAM" id="MobiDB-lite"/>
    </source>
</evidence>
<comment type="caution">
    <text evidence="3">The sequence shown here is derived from an EMBL/GenBank/DDBJ whole genome shotgun (WGS) entry which is preliminary data.</text>
</comment>
<dbReference type="InterPro" id="IPR029498">
    <property type="entry name" value="HeLo_dom"/>
</dbReference>
<evidence type="ECO:0000259" key="2">
    <source>
        <dbReference type="PROSITE" id="PS50127"/>
    </source>
</evidence>
<dbReference type="InterPro" id="IPR000608">
    <property type="entry name" value="UBC"/>
</dbReference>
<feature type="compositionally biased region" description="Polar residues" evidence="1">
    <location>
        <begin position="267"/>
        <end position="288"/>
    </location>
</feature>